<dbReference type="EMBL" id="FQZF01000002">
    <property type="protein sequence ID" value="SHI43059.1"/>
    <property type="molecule type" value="Genomic_DNA"/>
</dbReference>
<dbReference type="Proteomes" id="UP000184387">
    <property type="component" value="Unassembled WGS sequence"/>
</dbReference>
<evidence type="ECO:0000259" key="1">
    <source>
        <dbReference type="SMART" id="SM01043"/>
    </source>
</evidence>
<dbReference type="OrthoDB" id="7888886at2"/>
<evidence type="ECO:0000313" key="2">
    <source>
        <dbReference type="EMBL" id="SHI43059.1"/>
    </source>
</evidence>
<protein>
    <submittedName>
        <fullName evidence="2">DNA-binding transcriptional activator of the SARP family</fullName>
    </submittedName>
</protein>
<dbReference type="Pfam" id="PF03704">
    <property type="entry name" value="BTAD"/>
    <property type="match status" value="1"/>
</dbReference>
<dbReference type="Gene3D" id="1.10.10.10">
    <property type="entry name" value="Winged helix-like DNA-binding domain superfamily/Winged helix DNA-binding domain"/>
    <property type="match status" value="1"/>
</dbReference>
<dbReference type="InterPro" id="IPR051677">
    <property type="entry name" value="AfsR-DnrI-RedD_regulator"/>
</dbReference>
<dbReference type="AlphaFoldDB" id="A0A1M6B2T0"/>
<dbReference type="PANTHER" id="PTHR35807">
    <property type="entry name" value="TRANSCRIPTIONAL REGULATOR REDD-RELATED"/>
    <property type="match status" value="1"/>
</dbReference>
<proteinExistence type="predicted"/>
<organism evidence="2 3">
    <name type="scientific">Muricoccus roseus</name>
    <dbReference type="NCBI Taxonomy" id="198092"/>
    <lineage>
        <taxon>Bacteria</taxon>
        <taxon>Pseudomonadati</taxon>
        <taxon>Pseudomonadota</taxon>
        <taxon>Alphaproteobacteria</taxon>
        <taxon>Acetobacterales</taxon>
        <taxon>Roseomonadaceae</taxon>
        <taxon>Muricoccus</taxon>
    </lineage>
</organism>
<dbReference type="STRING" id="198092.SAMN02745194_00341"/>
<evidence type="ECO:0000313" key="3">
    <source>
        <dbReference type="Proteomes" id="UP000184387"/>
    </source>
</evidence>
<dbReference type="InterPro" id="IPR005158">
    <property type="entry name" value="BTAD"/>
</dbReference>
<dbReference type="InterPro" id="IPR036388">
    <property type="entry name" value="WH-like_DNA-bd_sf"/>
</dbReference>
<reference evidence="2 3" key="1">
    <citation type="submission" date="2016-11" db="EMBL/GenBank/DDBJ databases">
        <authorList>
            <person name="Jaros S."/>
            <person name="Januszkiewicz K."/>
            <person name="Wedrychowicz H."/>
        </authorList>
    </citation>
    <scope>NUCLEOTIDE SEQUENCE [LARGE SCALE GENOMIC DNA]</scope>
    <source>
        <strain evidence="2 3">DSM 14916</strain>
    </source>
</reference>
<dbReference type="SUPFAM" id="SSF48452">
    <property type="entry name" value="TPR-like"/>
    <property type="match status" value="2"/>
</dbReference>
<name>A0A1M6B2T0_9PROT</name>
<dbReference type="InterPro" id="IPR011990">
    <property type="entry name" value="TPR-like_helical_dom_sf"/>
</dbReference>
<dbReference type="SMART" id="SM01043">
    <property type="entry name" value="BTAD"/>
    <property type="match status" value="1"/>
</dbReference>
<sequence length="658" mass="70622">MAPVSPAPPFRPAGGPDQPAPFVRVSLLGPVRAWDGEGGEIAIPGRKPRALLGILLMARGRPVSRARLAALLWERSAEAEARGSLRQAVLELTRAFGAVPLLRRDGESLRADPACCVVDALTLPAGGAPPDGMPALMDGLEGIGEGFDDWLQAERDAFLADLRARQEARLEALAEDPARSEEAIQAARGLVALDPSHEPGWRALMLLLASAGNRAQALAEYERCEAALRRALDLEPSAETQQLAARLRAPSRAALLPPAPPPPSEDGRLRVGVIPARLSAGQAHHPLTAAYAHDVALELVRYRHFDVLHPSALEAGGVPSSEAFRGLGLDYIVTTAIRREAEGSSLVLSLLEVSGPARPIWSARAPLGGTADELDSEALGRLVARLEPVILHTEGTRPVPKRVTDASAIVLRAIPLMFSMEAPRFFRAGEMLADAVTREPENAMAAAWAAQWHVFQIGQSWAPDPAAALEEAERLAVLAMSLDPESAEAAAIYGHVASFLHKDFDSAAYYLGRSLELNPHQASSWALSAATQTYSGSPKEALRQLERYRSLAPCHPHDRILSQVFTTAYAVGGDFEMALSFGRRAVRAAPGFVNGYKPVLSALGHLGLAREARPLIEALLRLEPRFNVAEFVSTYPFRRPEDREAYAEGLLRAGAPKG</sequence>
<feature type="domain" description="Bacterial transcriptional activator" evidence="1">
    <location>
        <begin position="118"/>
        <end position="248"/>
    </location>
</feature>
<keyword evidence="2" id="KW-0238">DNA-binding</keyword>
<dbReference type="Gene3D" id="1.25.40.10">
    <property type="entry name" value="Tetratricopeptide repeat domain"/>
    <property type="match status" value="2"/>
</dbReference>
<keyword evidence="3" id="KW-1185">Reference proteome</keyword>
<accession>A0A1M6B2T0</accession>
<dbReference type="GO" id="GO:0003677">
    <property type="term" value="F:DNA binding"/>
    <property type="evidence" value="ECO:0007669"/>
    <property type="project" value="UniProtKB-KW"/>
</dbReference>
<gene>
    <name evidence="2" type="ORF">SAMN02745194_00341</name>
</gene>